<evidence type="ECO:0000256" key="8">
    <source>
        <dbReference type="PROSITE-ProRule" id="PRU00283"/>
    </source>
</evidence>
<dbReference type="InterPro" id="IPR027640">
    <property type="entry name" value="Kinesin-like_fam"/>
</dbReference>
<evidence type="ECO:0000256" key="2">
    <source>
        <dbReference type="ARBA" id="ARBA00022490"/>
    </source>
</evidence>
<dbReference type="InterPro" id="IPR019821">
    <property type="entry name" value="Kinesin_motor_CS"/>
</dbReference>
<feature type="region of interest" description="Disordered" evidence="10">
    <location>
        <begin position="590"/>
        <end position="622"/>
    </location>
</feature>
<evidence type="ECO:0000256" key="10">
    <source>
        <dbReference type="SAM" id="MobiDB-lite"/>
    </source>
</evidence>
<dbReference type="GO" id="GO:0003777">
    <property type="term" value="F:microtubule motor activity"/>
    <property type="evidence" value="ECO:0007669"/>
    <property type="project" value="InterPro"/>
</dbReference>
<dbReference type="AlphaFoldDB" id="A0A1Y2HAG6"/>
<keyword evidence="3 9" id="KW-0493">Microtubule</keyword>
<protein>
    <recommendedName>
        <fullName evidence="9">Kinesin-like protein</fullName>
    </recommendedName>
</protein>
<evidence type="ECO:0000256" key="9">
    <source>
        <dbReference type="RuleBase" id="RU000394"/>
    </source>
</evidence>
<dbReference type="GO" id="GO:0007019">
    <property type="term" value="P:microtubule depolymerization"/>
    <property type="evidence" value="ECO:0007669"/>
    <property type="project" value="TreeGrafter"/>
</dbReference>
<keyword evidence="7" id="KW-0206">Cytoskeleton</keyword>
<dbReference type="InterPro" id="IPR036961">
    <property type="entry name" value="Kinesin_motor_dom_sf"/>
</dbReference>
<proteinExistence type="inferred from homology"/>
<dbReference type="PRINTS" id="PR00380">
    <property type="entry name" value="KINESINHEAVY"/>
</dbReference>
<dbReference type="GO" id="GO:0005874">
    <property type="term" value="C:microtubule"/>
    <property type="evidence" value="ECO:0007669"/>
    <property type="project" value="UniProtKB-KW"/>
</dbReference>
<gene>
    <name evidence="12" type="ORF">BCR44DRAFT_1417056</name>
</gene>
<dbReference type="SMART" id="SM00129">
    <property type="entry name" value="KISc"/>
    <property type="match status" value="1"/>
</dbReference>
<evidence type="ECO:0000256" key="4">
    <source>
        <dbReference type="ARBA" id="ARBA00022741"/>
    </source>
</evidence>
<keyword evidence="13" id="KW-1185">Reference proteome</keyword>
<feature type="binding site" evidence="8">
    <location>
        <begin position="101"/>
        <end position="108"/>
    </location>
    <ligand>
        <name>ATP</name>
        <dbReference type="ChEBI" id="CHEBI:30616"/>
    </ligand>
</feature>
<comment type="subcellular location">
    <subcellularLocation>
        <location evidence="1">Cytoplasm</location>
        <location evidence="1">Cytoskeleton</location>
    </subcellularLocation>
</comment>
<evidence type="ECO:0000256" key="3">
    <source>
        <dbReference type="ARBA" id="ARBA00022701"/>
    </source>
</evidence>
<dbReference type="InterPro" id="IPR027417">
    <property type="entry name" value="P-loop_NTPase"/>
</dbReference>
<evidence type="ECO:0000259" key="11">
    <source>
        <dbReference type="PROSITE" id="PS50067"/>
    </source>
</evidence>
<keyword evidence="2" id="KW-0963">Cytoplasm</keyword>
<dbReference type="GO" id="GO:0007018">
    <property type="term" value="P:microtubule-based movement"/>
    <property type="evidence" value="ECO:0007669"/>
    <property type="project" value="InterPro"/>
</dbReference>
<keyword evidence="4 8" id="KW-0547">Nucleotide-binding</keyword>
<evidence type="ECO:0000256" key="1">
    <source>
        <dbReference type="ARBA" id="ARBA00004245"/>
    </source>
</evidence>
<feature type="compositionally biased region" description="Basic and acidic residues" evidence="10">
    <location>
        <begin position="604"/>
        <end position="622"/>
    </location>
</feature>
<keyword evidence="6 8" id="KW-0505">Motor protein</keyword>
<dbReference type="SUPFAM" id="SSF52540">
    <property type="entry name" value="P-loop containing nucleoside triphosphate hydrolases"/>
    <property type="match status" value="1"/>
</dbReference>
<evidence type="ECO:0000256" key="7">
    <source>
        <dbReference type="ARBA" id="ARBA00023212"/>
    </source>
</evidence>
<reference evidence="12 13" key="1">
    <citation type="submission" date="2016-07" db="EMBL/GenBank/DDBJ databases">
        <title>Pervasive Adenine N6-methylation of Active Genes in Fungi.</title>
        <authorList>
            <consortium name="DOE Joint Genome Institute"/>
            <person name="Mondo S.J."/>
            <person name="Dannebaum R.O."/>
            <person name="Kuo R.C."/>
            <person name="Labutti K."/>
            <person name="Haridas S."/>
            <person name="Kuo A."/>
            <person name="Salamov A."/>
            <person name="Ahrendt S.R."/>
            <person name="Lipzen A."/>
            <person name="Sullivan W."/>
            <person name="Andreopoulos W.B."/>
            <person name="Clum A."/>
            <person name="Lindquist E."/>
            <person name="Daum C."/>
            <person name="Ramamoorthy G.K."/>
            <person name="Gryganskyi A."/>
            <person name="Culley D."/>
            <person name="Magnuson J.K."/>
            <person name="James T.Y."/>
            <person name="O'Malley M.A."/>
            <person name="Stajich J.E."/>
            <person name="Spatafora J.W."/>
            <person name="Visel A."/>
            <person name="Grigoriev I.V."/>
        </authorList>
    </citation>
    <scope>NUCLEOTIDE SEQUENCE [LARGE SCALE GENOMIC DNA]</scope>
    <source>
        <strain evidence="12 13">PL171</strain>
    </source>
</reference>
<dbReference type="EMBL" id="MCFL01000058">
    <property type="protein sequence ID" value="ORZ31590.1"/>
    <property type="molecule type" value="Genomic_DNA"/>
</dbReference>
<evidence type="ECO:0000313" key="12">
    <source>
        <dbReference type="EMBL" id="ORZ31590.1"/>
    </source>
</evidence>
<feature type="domain" description="Kinesin motor" evidence="11">
    <location>
        <begin position="7"/>
        <end position="341"/>
    </location>
</feature>
<organism evidence="12 13">
    <name type="scientific">Catenaria anguillulae PL171</name>
    <dbReference type="NCBI Taxonomy" id="765915"/>
    <lineage>
        <taxon>Eukaryota</taxon>
        <taxon>Fungi</taxon>
        <taxon>Fungi incertae sedis</taxon>
        <taxon>Blastocladiomycota</taxon>
        <taxon>Blastocladiomycetes</taxon>
        <taxon>Blastocladiales</taxon>
        <taxon>Catenariaceae</taxon>
        <taxon>Catenaria</taxon>
    </lineage>
</organism>
<accession>A0A1Y2HAG6</accession>
<evidence type="ECO:0000256" key="6">
    <source>
        <dbReference type="ARBA" id="ARBA00023175"/>
    </source>
</evidence>
<name>A0A1Y2HAG6_9FUNG</name>
<keyword evidence="5 8" id="KW-0067">ATP-binding</keyword>
<dbReference type="Pfam" id="PF00225">
    <property type="entry name" value="Kinesin"/>
    <property type="match status" value="1"/>
</dbReference>
<dbReference type="Gene3D" id="3.40.850.10">
    <property type="entry name" value="Kinesin motor domain"/>
    <property type="match status" value="1"/>
</dbReference>
<comment type="similarity">
    <text evidence="8 9">Belongs to the TRAFAC class myosin-kinesin ATPase superfamily. Kinesin family.</text>
</comment>
<evidence type="ECO:0000313" key="13">
    <source>
        <dbReference type="Proteomes" id="UP000193411"/>
    </source>
</evidence>
<comment type="caution">
    <text evidence="12">The sequence shown here is derived from an EMBL/GenBank/DDBJ whole genome shotgun (WGS) entry which is preliminary data.</text>
</comment>
<evidence type="ECO:0000256" key="5">
    <source>
        <dbReference type="ARBA" id="ARBA00022840"/>
    </source>
</evidence>
<dbReference type="InterPro" id="IPR001752">
    <property type="entry name" value="Kinesin_motor_dom"/>
</dbReference>
<dbReference type="GO" id="GO:0008017">
    <property type="term" value="F:microtubule binding"/>
    <property type="evidence" value="ECO:0007669"/>
    <property type="project" value="InterPro"/>
</dbReference>
<dbReference type="GO" id="GO:0005524">
    <property type="term" value="F:ATP binding"/>
    <property type="evidence" value="ECO:0007669"/>
    <property type="project" value="UniProtKB-UniRule"/>
</dbReference>
<dbReference type="PANTHER" id="PTHR47971:SF8">
    <property type="entry name" value="KINESIN-LIKE PROTEIN"/>
    <property type="match status" value="1"/>
</dbReference>
<keyword evidence="12" id="KW-0378">Hydrolase</keyword>
<dbReference type="STRING" id="765915.A0A1Y2HAG6"/>
<dbReference type="PROSITE" id="PS50067">
    <property type="entry name" value="KINESIN_MOTOR_2"/>
    <property type="match status" value="1"/>
</dbReference>
<dbReference type="PANTHER" id="PTHR47971">
    <property type="entry name" value="KINESIN-RELATED PROTEIN 6"/>
    <property type="match status" value="1"/>
</dbReference>
<dbReference type="GO" id="GO:0016787">
    <property type="term" value="F:hydrolase activity"/>
    <property type="evidence" value="ECO:0007669"/>
    <property type="project" value="UniProtKB-KW"/>
</dbReference>
<dbReference type="Proteomes" id="UP000193411">
    <property type="component" value="Unassembled WGS sequence"/>
</dbReference>
<sequence>MGKWDVPIQVCVRKRPALKKELSKRAIDVVTMTTACYPHASVFVHEPKVGLDQSHTISTQHFAFDKIYDEDAGNDYIYRTTLEPAIPKLFEGENVSLFAYGATGSGKTRTHSNIGLYQYACSHVFQMAQDYPGIDLFVSFLEIYSGRVYDLLNGRQQVKLLEQNGNFYFQGLQEYPVTSLAETQALMAHGMSTRSTGSTEVNNTSSRSHAIFRLELRPRPGAATATLSSSAMLSLIDLAGSERGVDTPNSSTDRRREGAAINQSLLALKECIRALHVKSGYVPFRSSKLTCVLRDCFRPEAAASGVGAGSRCIMVLNVAPTSVSVEQTLSCLHYANRVKEYSHGGTVVGGNAGKNISAQELIEQLAAMSPSPIEAMAGGGFEGEMERAMGQPPVSELLMDEGEDEEAYDEFEGAASDVISHPRSDEELAAGYVTDPDVTLDESEILDLGPDSYEADEDGEHGFSTPRVMSYDDNFAAAGGYDNTKTPVASTLAIDSTSASGSSKRQPRSRVATYSEDDLMDLHRSTITSMTNLLREEHALMEDRVQDIVDTDVYVTALDILIDEKMRKLLKLKAMAQVVRQMNDIQLEGGWQGSDMQGQPKSPTLDEVREKVRELRRGPTPT</sequence>
<dbReference type="OrthoDB" id="3176171at2759"/>
<dbReference type="PROSITE" id="PS00411">
    <property type="entry name" value="KINESIN_MOTOR_1"/>
    <property type="match status" value="1"/>
</dbReference>